<protein>
    <recommendedName>
        <fullName evidence="6">TF-B3 domain-containing protein</fullName>
    </recommendedName>
</protein>
<proteinExistence type="predicted"/>
<dbReference type="PROSITE" id="PS50863">
    <property type="entry name" value="B3"/>
    <property type="match status" value="1"/>
</dbReference>
<keyword evidence="8" id="KW-1185">Reference proteome</keyword>
<dbReference type="InterPro" id="IPR015300">
    <property type="entry name" value="DNA-bd_pseudobarrel_sf"/>
</dbReference>
<comment type="subcellular location">
    <subcellularLocation>
        <location evidence="1">Nucleus</location>
    </subcellularLocation>
</comment>
<reference evidence="7 8" key="1">
    <citation type="submission" date="2021-02" db="EMBL/GenBank/DDBJ databases">
        <title>Plant Genome Project.</title>
        <authorList>
            <person name="Zhang R.-G."/>
        </authorList>
    </citation>
    <scope>NUCLEOTIDE SEQUENCE [LARGE SCALE GENOMIC DNA]</scope>
    <source>
        <tissue evidence="7">Leaves</tissue>
    </source>
</reference>
<organism evidence="7 8">
    <name type="scientific">Xanthoceras sorbifolium</name>
    <dbReference type="NCBI Taxonomy" id="99658"/>
    <lineage>
        <taxon>Eukaryota</taxon>
        <taxon>Viridiplantae</taxon>
        <taxon>Streptophyta</taxon>
        <taxon>Embryophyta</taxon>
        <taxon>Tracheophyta</taxon>
        <taxon>Spermatophyta</taxon>
        <taxon>Magnoliopsida</taxon>
        <taxon>eudicotyledons</taxon>
        <taxon>Gunneridae</taxon>
        <taxon>Pentapetalae</taxon>
        <taxon>rosids</taxon>
        <taxon>malvids</taxon>
        <taxon>Sapindales</taxon>
        <taxon>Sapindaceae</taxon>
        <taxon>Xanthoceroideae</taxon>
        <taxon>Xanthoceras</taxon>
    </lineage>
</organism>
<keyword evidence="2" id="KW-0805">Transcription regulation</keyword>
<evidence type="ECO:0000256" key="1">
    <source>
        <dbReference type="ARBA" id="ARBA00004123"/>
    </source>
</evidence>
<evidence type="ECO:0000313" key="7">
    <source>
        <dbReference type="EMBL" id="KAH7575163.1"/>
    </source>
</evidence>
<gene>
    <name evidence="7" type="ORF">JRO89_XS02G0056400</name>
</gene>
<sequence length="91" mass="10452">MILLQPSHICSCLVYMPANFVNKYLSQNAKCIKLQVSNGREWPVQIRWAHGRCNTQKGWTAFVKNMNLKAGDICLLELIRMDDLPLEVSVF</sequence>
<dbReference type="Proteomes" id="UP000827721">
    <property type="component" value="Unassembled WGS sequence"/>
</dbReference>
<name>A0ABQ8IEU3_9ROSI</name>
<keyword evidence="4" id="KW-0804">Transcription</keyword>
<dbReference type="InterPro" id="IPR003340">
    <property type="entry name" value="B3_DNA-bd"/>
</dbReference>
<evidence type="ECO:0000313" key="8">
    <source>
        <dbReference type="Proteomes" id="UP000827721"/>
    </source>
</evidence>
<dbReference type="InterPro" id="IPR044837">
    <property type="entry name" value="REM16-like"/>
</dbReference>
<dbReference type="Pfam" id="PF02362">
    <property type="entry name" value="B3"/>
    <property type="match status" value="1"/>
</dbReference>
<dbReference type="PANTHER" id="PTHR31391:SF106">
    <property type="entry name" value="B3 DOMAIN-CONTAINING PROTEIN OS01G0723500"/>
    <property type="match status" value="1"/>
</dbReference>
<comment type="caution">
    <text evidence="7">The sequence shown here is derived from an EMBL/GenBank/DDBJ whole genome shotgun (WGS) entry which is preliminary data.</text>
</comment>
<evidence type="ECO:0000256" key="2">
    <source>
        <dbReference type="ARBA" id="ARBA00023015"/>
    </source>
</evidence>
<dbReference type="Gene3D" id="2.40.330.10">
    <property type="entry name" value="DNA-binding pseudobarrel domain"/>
    <property type="match status" value="1"/>
</dbReference>
<keyword evidence="5" id="KW-0539">Nucleus</keyword>
<keyword evidence="3" id="KW-0238">DNA-binding</keyword>
<evidence type="ECO:0000256" key="4">
    <source>
        <dbReference type="ARBA" id="ARBA00023163"/>
    </source>
</evidence>
<evidence type="ECO:0000256" key="5">
    <source>
        <dbReference type="ARBA" id="ARBA00023242"/>
    </source>
</evidence>
<evidence type="ECO:0000259" key="6">
    <source>
        <dbReference type="PROSITE" id="PS50863"/>
    </source>
</evidence>
<accession>A0ABQ8IEU3</accession>
<feature type="domain" description="TF-B3" evidence="6">
    <location>
        <begin position="1"/>
        <end position="91"/>
    </location>
</feature>
<dbReference type="SUPFAM" id="SSF101936">
    <property type="entry name" value="DNA-binding pseudobarrel domain"/>
    <property type="match status" value="1"/>
</dbReference>
<evidence type="ECO:0000256" key="3">
    <source>
        <dbReference type="ARBA" id="ARBA00023125"/>
    </source>
</evidence>
<dbReference type="CDD" id="cd10017">
    <property type="entry name" value="B3_DNA"/>
    <property type="match status" value="1"/>
</dbReference>
<dbReference type="PANTHER" id="PTHR31391">
    <property type="entry name" value="B3 DOMAIN-CONTAINING PROTEIN OS11G0197600-RELATED"/>
    <property type="match status" value="1"/>
</dbReference>
<dbReference type="EMBL" id="JAFEMO010000002">
    <property type="protein sequence ID" value="KAH7575163.1"/>
    <property type="molecule type" value="Genomic_DNA"/>
</dbReference>